<dbReference type="RefSeq" id="WP_038678244.1">
    <property type="nucleotide sequence ID" value="NZ_BJMC01000008.1"/>
</dbReference>
<dbReference type="CDD" id="cd02440">
    <property type="entry name" value="AdoMet_MTases"/>
    <property type="match status" value="1"/>
</dbReference>
<dbReference type="SUPFAM" id="SSF53335">
    <property type="entry name" value="S-adenosyl-L-methionine-dependent methyltransferases"/>
    <property type="match status" value="1"/>
</dbReference>
<evidence type="ECO:0000313" key="1">
    <source>
        <dbReference type="EMBL" id="AIY17140.1"/>
    </source>
</evidence>
<proteinExistence type="predicted"/>
<organism evidence="1 2">
    <name type="scientific">Nocardioides simplex</name>
    <name type="common">Arthrobacter simplex</name>
    <dbReference type="NCBI Taxonomy" id="2045"/>
    <lineage>
        <taxon>Bacteria</taxon>
        <taxon>Bacillati</taxon>
        <taxon>Actinomycetota</taxon>
        <taxon>Actinomycetes</taxon>
        <taxon>Propionibacteriales</taxon>
        <taxon>Nocardioidaceae</taxon>
        <taxon>Pimelobacter</taxon>
    </lineage>
</organism>
<dbReference type="Gene3D" id="3.40.50.150">
    <property type="entry name" value="Vaccinia Virus protein VP39"/>
    <property type="match status" value="1"/>
</dbReference>
<reference evidence="1 2" key="1">
    <citation type="journal article" date="2015" name="Genome Announc.">
        <title>Complete Genome Sequence of Steroid-Transforming Nocardioides simplex VKM Ac-2033D.</title>
        <authorList>
            <person name="Shtratnikova V.Y."/>
            <person name="Schelkunov M.I."/>
            <person name="Pekov Y.A."/>
            <person name="Fokina V.V."/>
            <person name="Logacheva M.D."/>
            <person name="Sokolov S.L."/>
            <person name="Bragin E.Y."/>
            <person name="Ashapkin V.V."/>
            <person name="Donova M.V."/>
        </authorList>
    </citation>
    <scope>NUCLEOTIDE SEQUENCE [LARGE SCALE GENOMIC DNA]</scope>
    <source>
        <strain evidence="1 2">VKM Ac-2033D</strain>
    </source>
</reference>
<gene>
    <name evidence="1" type="ORF">KR76_10945</name>
</gene>
<dbReference type="InterPro" id="IPR029063">
    <property type="entry name" value="SAM-dependent_MTases_sf"/>
</dbReference>
<dbReference type="HOGENOM" id="CLU_082726_0_1_11"/>
<dbReference type="Proteomes" id="UP000030300">
    <property type="component" value="Chromosome"/>
</dbReference>
<evidence type="ECO:0000313" key="2">
    <source>
        <dbReference type="Proteomes" id="UP000030300"/>
    </source>
</evidence>
<accession>A0A0A1DP27</accession>
<keyword evidence="2" id="KW-1185">Reference proteome</keyword>
<dbReference type="InterPro" id="IPR013216">
    <property type="entry name" value="Methyltransf_11"/>
</dbReference>
<dbReference type="GeneID" id="96609406"/>
<dbReference type="eggNOG" id="COG2226">
    <property type="taxonomic scope" value="Bacteria"/>
</dbReference>
<dbReference type="EMBL" id="CP009896">
    <property type="protein sequence ID" value="AIY17140.1"/>
    <property type="molecule type" value="Genomic_DNA"/>
</dbReference>
<name>A0A0A1DP27_NOCSI</name>
<dbReference type="OrthoDB" id="448116at2"/>
<dbReference type="STRING" id="2045.KR76_10945"/>
<dbReference type="GO" id="GO:0008757">
    <property type="term" value="F:S-adenosylmethionine-dependent methyltransferase activity"/>
    <property type="evidence" value="ECO:0007669"/>
    <property type="project" value="InterPro"/>
</dbReference>
<dbReference type="PANTHER" id="PTHR43861">
    <property type="entry name" value="TRANS-ACONITATE 2-METHYLTRANSFERASE-RELATED"/>
    <property type="match status" value="1"/>
</dbReference>
<dbReference type="AlphaFoldDB" id="A0A0A1DP27"/>
<protein>
    <submittedName>
        <fullName evidence="1">Uncharacterized protein</fullName>
    </submittedName>
</protein>
<sequence>MGYHEWHARPGYYRDVVRHFEPGSRLLDIGCGTGWLSEDFPEYVGLDHTPAAVDAARARGVDVRLADLERPLPVPDASFDGVVLKDVLEHLLDPVGVVAEAFRVVRPGGRVFASSPDAQRWAWHDYTHRRPWTRTSMRRIFADQGFEVERVSYESVAPGTGIVSGWFPRKRRPRVLALLTWLPGWRRNVWIVARRPLG</sequence>
<dbReference type="KEGG" id="psim:KR76_10945"/>
<dbReference type="Pfam" id="PF08241">
    <property type="entry name" value="Methyltransf_11"/>
    <property type="match status" value="1"/>
</dbReference>